<accession>A0ACC2TZE4</accession>
<name>A0ACC2TZE4_9FUNG</name>
<proteinExistence type="predicted"/>
<evidence type="ECO:0000313" key="2">
    <source>
        <dbReference type="Proteomes" id="UP001165960"/>
    </source>
</evidence>
<evidence type="ECO:0000313" key="1">
    <source>
        <dbReference type="EMBL" id="KAJ9079706.1"/>
    </source>
</evidence>
<keyword evidence="2" id="KW-1185">Reference proteome</keyword>
<sequence length="293" mass="32930">MMNVEGKASLLRKIASRSFKKSDTKEPAAYLPLRKRAPNEVVDGYIHMPHEVVSLTSGNESMTLIQGVICLSVNRPIDVERLDVNVRGEASTRFFDGQPQADNPDDEGIVGDIEPVQGSGSGEGPLSRIKSKLGISTPTSLSKKTITFLNIHQPILRSDLTHKPILETRCHYVPFEFCVVESRLPPSFTGRHGSIKYYVEATLTSPDLPLSYMTRFTFLVRRCNSVPGLSMITVPSHYRSLLLNNVLYKFVIPTLFFPKEKYAQVKLDVWRLRPGAPLPTTASFYIREEQTYK</sequence>
<reference evidence="1" key="1">
    <citation type="submission" date="2022-04" db="EMBL/GenBank/DDBJ databases">
        <title>Genome of the entomopathogenic fungus Entomophthora muscae.</title>
        <authorList>
            <person name="Elya C."/>
            <person name="Lovett B.R."/>
            <person name="Lee E."/>
            <person name="Macias A.M."/>
            <person name="Hajek A.E."/>
            <person name="De Bivort B.L."/>
            <person name="Kasson M.T."/>
            <person name="De Fine Licht H.H."/>
            <person name="Stajich J.E."/>
        </authorList>
    </citation>
    <scope>NUCLEOTIDE SEQUENCE</scope>
    <source>
        <strain evidence="1">Berkeley</strain>
    </source>
</reference>
<gene>
    <name evidence="1" type="ORF">DSO57_1032696</name>
</gene>
<organism evidence="1 2">
    <name type="scientific">Entomophthora muscae</name>
    <dbReference type="NCBI Taxonomy" id="34485"/>
    <lineage>
        <taxon>Eukaryota</taxon>
        <taxon>Fungi</taxon>
        <taxon>Fungi incertae sedis</taxon>
        <taxon>Zoopagomycota</taxon>
        <taxon>Entomophthoromycotina</taxon>
        <taxon>Entomophthoromycetes</taxon>
        <taxon>Entomophthorales</taxon>
        <taxon>Entomophthoraceae</taxon>
        <taxon>Entomophthora</taxon>
    </lineage>
</organism>
<comment type="caution">
    <text evidence="1">The sequence shown here is derived from an EMBL/GenBank/DDBJ whole genome shotgun (WGS) entry which is preliminary data.</text>
</comment>
<protein>
    <submittedName>
        <fullName evidence="1">Uncharacterized protein</fullName>
    </submittedName>
</protein>
<dbReference type="Proteomes" id="UP001165960">
    <property type="component" value="Unassembled WGS sequence"/>
</dbReference>
<dbReference type="EMBL" id="QTSX02001668">
    <property type="protein sequence ID" value="KAJ9079706.1"/>
    <property type="molecule type" value="Genomic_DNA"/>
</dbReference>